<keyword evidence="3" id="KW-1185">Reference proteome</keyword>
<dbReference type="InterPro" id="IPR006528">
    <property type="entry name" value="Phage_head_morphogenesis_dom"/>
</dbReference>
<name>A0ABY4EMM4_9BACI</name>
<organism evidence="2 3">
    <name type="scientific">Halobacillus salinarum</name>
    <dbReference type="NCBI Taxonomy" id="2932257"/>
    <lineage>
        <taxon>Bacteria</taxon>
        <taxon>Bacillati</taxon>
        <taxon>Bacillota</taxon>
        <taxon>Bacilli</taxon>
        <taxon>Bacillales</taxon>
        <taxon>Bacillaceae</taxon>
        <taxon>Halobacillus</taxon>
    </lineage>
</organism>
<accession>A0ABY4EMM4</accession>
<sequence length="290" mass="33253">MDKKTAERMNLQVMKFMSSYGFYPAMKDREEEILSIEDRLSNRLFRAQVGLESSFIQALREKGYLPGNPAEQKALIDLIMEAPFEQMSEIISEEGLVSAATGRQLTADDIAEQGVEIALSEFSDQATEELKNRIYTFSKDTFERIKGDFAGTLAAGFEEGVGIDEAARSLRADFSHLRDYRLRTIARTEVQGAQNEGIERTMQDYDVQYKQWLTVGDRRVRGRDSSDRYDHVSLHGEVVRRDERFSNGLMRPLDRSGPIGEWINCRCRMRPYLPKKNETILTTPYYPMSA</sequence>
<protein>
    <submittedName>
        <fullName evidence="2">Phage head morphogenesis protein</fullName>
    </submittedName>
</protein>
<reference evidence="2 3" key="1">
    <citation type="submission" date="2022-04" db="EMBL/GenBank/DDBJ databases">
        <title>Halobacillus sp. isolated from saltern.</title>
        <authorList>
            <person name="Won M."/>
            <person name="Lee C.-M."/>
            <person name="Woen H.-Y."/>
            <person name="Kwon S.-W."/>
        </authorList>
    </citation>
    <scope>NUCLEOTIDE SEQUENCE [LARGE SCALE GENOMIC DNA]</scope>
    <source>
        <strain evidence="2 3">SSBR10-3</strain>
    </source>
</reference>
<dbReference type="EMBL" id="CP095073">
    <property type="protein sequence ID" value="UOQ43361.1"/>
    <property type="molecule type" value="Genomic_DNA"/>
</dbReference>
<evidence type="ECO:0000313" key="2">
    <source>
        <dbReference type="EMBL" id="UOQ43361.1"/>
    </source>
</evidence>
<dbReference type="Pfam" id="PF04233">
    <property type="entry name" value="Phage_Mu_F"/>
    <property type="match status" value="1"/>
</dbReference>
<evidence type="ECO:0000259" key="1">
    <source>
        <dbReference type="Pfam" id="PF04233"/>
    </source>
</evidence>
<dbReference type="Proteomes" id="UP000831787">
    <property type="component" value="Chromosome"/>
</dbReference>
<proteinExistence type="predicted"/>
<evidence type="ECO:0000313" key="3">
    <source>
        <dbReference type="Proteomes" id="UP000831787"/>
    </source>
</evidence>
<gene>
    <name evidence="2" type="ORF">MUN89_15730</name>
</gene>
<feature type="domain" description="Phage head morphogenesis" evidence="1">
    <location>
        <begin position="153"/>
        <end position="269"/>
    </location>
</feature>
<dbReference type="RefSeq" id="WP_244708720.1">
    <property type="nucleotide sequence ID" value="NZ_CP095073.1"/>
</dbReference>